<dbReference type="AlphaFoldDB" id="A0A543AA42"/>
<gene>
    <name evidence="2" type="ORF">FB381_3314</name>
</gene>
<evidence type="ECO:0000313" key="3">
    <source>
        <dbReference type="Proteomes" id="UP000320209"/>
    </source>
</evidence>
<dbReference type="Gene3D" id="3.40.50.2000">
    <property type="entry name" value="Glycogen Phosphorylase B"/>
    <property type="match status" value="1"/>
</dbReference>
<comment type="caution">
    <text evidence="2">The sequence shown here is derived from an EMBL/GenBank/DDBJ whole genome shotgun (WGS) entry which is preliminary data.</text>
</comment>
<protein>
    <submittedName>
        <fullName evidence="2">Glycosyltransferase involved in cell wall biosynthesis</fullName>
    </submittedName>
</protein>
<sequence length="370" mass="39846">MPSTLLSFPYYRSNPYLTMLTVAPRAAGWDVVEGVQGLGGLERRAAQLGRGDVLHVHWTSPVTNGCESVEEAWANEARFEDVLTGVRERGGDVLWTVHNSIAHEADYVDVELAVAKALASNATRILQLNPATVEETSDYYALPADKVVDLPHSSYLGVYPDGGDDAASRERIGVPQGVPTVGFIGQIRAYKGLDVLCRAVEIAAETVPDLTFVVAGKVVPVSDVETVEAMLSTPNVVKRIGFVETADFSDWLRASDVVALPYRRILNSGSLLAAGTFGRTALIPEDTAVARQFADQEWVVTYAPEPDEPVALAAAILEALEGQEERHHAAHEFSRTYTPYDMSRDYLRLLDGLADDPAGGLAGGLAGVAR</sequence>
<dbReference type="Proteomes" id="UP000320209">
    <property type="component" value="Unassembled WGS sequence"/>
</dbReference>
<accession>A0A543AA42</accession>
<dbReference type="PANTHER" id="PTHR46401:SF2">
    <property type="entry name" value="GLYCOSYLTRANSFERASE WBBK-RELATED"/>
    <property type="match status" value="1"/>
</dbReference>
<dbReference type="RefSeq" id="WP_141781285.1">
    <property type="nucleotide sequence ID" value="NZ_VFOV01000001.1"/>
</dbReference>
<keyword evidence="3" id="KW-1185">Reference proteome</keyword>
<reference evidence="2 3" key="1">
    <citation type="submission" date="2019-06" db="EMBL/GenBank/DDBJ databases">
        <title>Sequencing the genomes of 1000 actinobacteria strains.</title>
        <authorList>
            <person name="Klenk H.-P."/>
        </authorList>
    </citation>
    <scope>NUCLEOTIDE SEQUENCE [LARGE SCALE GENOMIC DNA]</scope>
    <source>
        <strain evidence="2 3">DSM 25218</strain>
    </source>
</reference>
<dbReference type="PANTHER" id="PTHR46401">
    <property type="entry name" value="GLYCOSYLTRANSFERASE WBBK-RELATED"/>
    <property type="match status" value="1"/>
</dbReference>
<evidence type="ECO:0000313" key="2">
    <source>
        <dbReference type="EMBL" id="TQL69409.1"/>
    </source>
</evidence>
<evidence type="ECO:0000256" key="1">
    <source>
        <dbReference type="ARBA" id="ARBA00022679"/>
    </source>
</evidence>
<dbReference type="Pfam" id="PF13692">
    <property type="entry name" value="Glyco_trans_1_4"/>
    <property type="match status" value="1"/>
</dbReference>
<dbReference type="GO" id="GO:0016757">
    <property type="term" value="F:glycosyltransferase activity"/>
    <property type="evidence" value="ECO:0007669"/>
    <property type="project" value="TreeGrafter"/>
</dbReference>
<dbReference type="SUPFAM" id="SSF53756">
    <property type="entry name" value="UDP-Glycosyltransferase/glycogen phosphorylase"/>
    <property type="match status" value="1"/>
</dbReference>
<dbReference type="GO" id="GO:0009103">
    <property type="term" value="P:lipopolysaccharide biosynthetic process"/>
    <property type="evidence" value="ECO:0007669"/>
    <property type="project" value="TreeGrafter"/>
</dbReference>
<name>A0A543AA42_9ACTN</name>
<dbReference type="OrthoDB" id="9771846at2"/>
<organism evidence="2 3">
    <name type="scientific">Nocardioides albertanoniae</name>
    <dbReference type="NCBI Taxonomy" id="1175486"/>
    <lineage>
        <taxon>Bacteria</taxon>
        <taxon>Bacillati</taxon>
        <taxon>Actinomycetota</taxon>
        <taxon>Actinomycetes</taxon>
        <taxon>Propionibacteriales</taxon>
        <taxon>Nocardioidaceae</taxon>
        <taxon>Nocardioides</taxon>
    </lineage>
</organism>
<dbReference type="EMBL" id="VFOV01000001">
    <property type="protein sequence ID" value="TQL69409.1"/>
    <property type="molecule type" value="Genomic_DNA"/>
</dbReference>
<keyword evidence="1 2" id="KW-0808">Transferase</keyword>
<proteinExistence type="predicted"/>